<dbReference type="EMBL" id="EF081967">
    <property type="protein sequence ID" value="ABK21346.1"/>
    <property type="molecule type" value="mRNA"/>
</dbReference>
<dbReference type="AlphaFoldDB" id="A9NL35"/>
<organism evidence="2">
    <name type="scientific">Picea sitchensis</name>
    <name type="common">Sitka spruce</name>
    <name type="synonym">Pinus sitchensis</name>
    <dbReference type="NCBI Taxonomy" id="3332"/>
    <lineage>
        <taxon>Eukaryota</taxon>
        <taxon>Viridiplantae</taxon>
        <taxon>Streptophyta</taxon>
        <taxon>Embryophyta</taxon>
        <taxon>Tracheophyta</taxon>
        <taxon>Spermatophyta</taxon>
        <taxon>Pinopsida</taxon>
        <taxon>Pinidae</taxon>
        <taxon>Conifers I</taxon>
        <taxon>Pinales</taxon>
        <taxon>Pinaceae</taxon>
        <taxon>Picea</taxon>
    </lineage>
</organism>
<name>A9NL35_PICSI</name>
<protein>
    <submittedName>
        <fullName evidence="2">Uncharacterized protein</fullName>
    </submittedName>
</protein>
<dbReference type="EMBL" id="EF084268">
    <property type="protein sequence ID" value="ABK23590.1"/>
    <property type="molecule type" value="mRNA"/>
</dbReference>
<dbReference type="OMA" id="MVGQWTV"/>
<feature type="region of interest" description="Disordered" evidence="1">
    <location>
        <begin position="34"/>
        <end position="68"/>
    </location>
</feature>
<feature type="compositionally biased region" description="Acidic residues" evidence="1">
    <location>
        <begin position="51"/>
        <end position="62"/>
    </location>
</feature>
<evidence type="ECO:0000313" key="2">
    <source>
        <dbReference type="EMBL" id="ABK21346.1"/>
    </source>
</evidence>
<dbReference type="PANTHER" id="PTHR34686">
    <property type="entry name" value="MATERNAL EFFECT EMBRYO ARREST PROTEIN"/>
    <property type="match status" value="1"/>
</dbReference>
<sequence length="176" mass="19933">MGKGGLTVQKPSRSEEILEAQQQLQIAEQIKSHFESLAPKRHRKPLRSESSDDYDNVEDDPCDGIPPELKKYQELESRSESLFVSENGERLPEEFVETDYYKDLNAIDKVHHPPGEAFIKLDCNGGSYFRLAFQEETGLMERIPVRSNPATNDWLPAPVDDQEMVMAASLKPVRSG</sequence>
<feature type="region of interest" description="Disordered" evidence="1">
    <location>
        <begin position="1"/>
        <end position="21"/>
    </location>
</feature>
<evidence type="ECO:0000256" key="1">
    <source>
        <dbReference type="SAM" id="MobiDB-lite"/>
    </source>
</evidence>
<accession>A9NL35</accession>
<reference evidence="2" key="1">
    <citation type="journal article" date="2008" name="BMC Genomics">
        <title>A conifer genomics resource of 200,000 spruce (Picea spp.) ESTs and 6,464 high-quality, sequence-finished full-length cDNAs for Sitka spruce (Picea sitchensis).</title>
        <authorList>
            <person name="Ralph S.G."/>
            <person name="Chun H.J."/>
            <person name="Kolosova N."/>
            <person name="Cooper D."/>
            <person name="Oddy C."/>
            <person name="Ritland C.E."/>
            <person name="Kirkpatrick R."/>
            <person name="Moore R."/>
            <person name="Barber S."/>
            <person name="Holt R.A."/>
            <person name="Jones S.J."/>
            <person name="Marra M.A."/>
            <person name="Douglas C.J."/>
            <person name="Ritland K."/>
            <person name="Bohlmann J."/>
        </authorList>
    </citation>
    <scope>NUCLEOTIDE SEQUENCE</scope>
    <source>
        <tissue evidence="2">Green portion of the leader tissue</tissue>
    </source>
</reference>
<proteinExistence type="evidence at transcript level"/>
<dbReference type="PANTHER" id="PTHR34686:SF1">
    <property type="entry name" value="MATERNAL EFFECT EMBRYO ARREST 59"/>
    <property type="match status" value="1"/>
</dbReference>